<dbReference type="Proteomes" id="UP000092971">
    <property type="component" value="Chromosome"/>
</dbReference>
<evidence type="ECO:0000313" key="5">
    <source>
        <dbReference type="EMBL" id="ANW98846.1"/>
    </source>
</evidence>
<name>A0A1B1YDK3_THEST</name>
<proteinExistence type="inferred from homology"/>
<dbReference type="RefSeq" id="WP_015359168.1">
    <property type="nucleotide sequence ID" value="NZ_CP014672.1"/>
</dbReference>
<dbReference type="SUPFAM" id="SSF51395">
    <property type="entry name" value="FMN-linked oxidoreductases"/>
    <property type="match status" value="1"/>
</dbReference>
<dbReference type="InterPro" id="IPR001539">
    <property type="entry name" value="Peptidase_U32"/>
</dbReference>
<dbReference type="Gene3D" id="2.40.30.10">
    <property type="entry name" value="Translation factors"/>
    <property type="match status" value="1"/>
</dbReference>
<comment type="similarity">
    <text evidence="3">Belongs to the peptidase U32 family.</text>
</comment>
<evidence type="ECO:0000313" key="6">
    <source>
        <dbReference type="Proteomes" id="UP000092971"/>
    </source>
</evidence>
<dbReference type="AlphaFoldDB" id="A0A1B1YDK3"/>
<keyword evidence="2" id="KW-0378">Hydrolase</keyword>
<sequence length="406" mass="46059">MNIELLAPAGNLEKLRMAVIYGADAVYLAGPRYGLRAGAGNFTFDEMKEGIRFAHERNRKVYVTMNILPHNEDFDGMEEYVARISDIGADAVIVSDLGVLSVVKEVNPAIPVHISTQANVTNYRSAMKYKELGASRIIAARELSLAELALIHQKVPDIELEAFVHGSMCISYSGRCLLSSFMCGRDANRGDCAQSCRWKYYLMEEKRPGEYFPVVEDERGTFILNSKDLCMIEHIPELVKAGITSFKIEGRMKSSFYVSTVVRAYRMALDAYLSDPGNYAFRQEWLEEVSKVSHRSFTTGFFFNKPGHESQNYGTSSYIQTHEFAGIVLEYNEREKTVLIEQRNRIFAGDEIEIMQPDGKDIRFRINDMWDMEGNAINSTPHPQMKYFAKVPEPVMPNSILRKKIG</sequence>
<protein>
    <submittedName>
        <fullName evidence="5">Peptidase U32</fullName>
    </submittedName>
</protein>
<feature type="domain" description="Peptidase family U32 C-terminal" evidence="4">
    <location>
        <begin position="320"/>
        <end position="402"/>
    </location>
</feature>
<dbReference type="PANTHER" id="PTHR30217:SF6">
    <property type="entry name" value="TRNA HYDROXYLATION PROTEIN P"/>
    <property type="match status" value="1"/>
</dbReference>
<dbReference type="OrthoDB" id="9807498at2"/>
<evidence type="ECO:0000256" key="1">
    <source>
        <dbReference type="ARBA" id="ARBA00022670"/>
    </source>
</evidence>
<dbReference type="PANTHER" id="PTHR30217">
    <property type="entry name" value="PEPTIDASE U32 FAMILY"/>
    <property type="match status" value="1"/>
</dbReference>
<evidence type="ECO:0000256" key="3">
    <source>
        <dbReference type="ARBA" id="ARBA00038374"/>
    </source>
</evidence>
<dbReference type="InterPro" id="IPR051454">
    <property type="entry name" value="RNA/ubiquinone_mod_enzymes"/>
</dbReference>
<accession>A0A1B1YDK3</accession>
<gene>
    <name evidence="5" type="ORF">CSTERTH_07315</name>
</gene>
<keyword evidence="1" id="KW-0645">Protease</keyword>
<dbReference type="CDD" id="cd00945">
    <property type="entry name" value="Aldolase_Class_I"/>
    <property type="match status" value="1"/>
</dbReference>
<dbReference type="Pfam" id="PF01136">
    <property type="entry name" value="Peptidase_U32"/>
    <property type="match status" value="1"/>
</dbReference>
<evidence type="ECO:0000256" key="2">
    <source>
        <dbReference type="ARBA" id="ARBA00022801"/>
    </source>
</evidence>
<dbReference type="GO" id="GO:0008233">
    <property type="term" value="F:peptidase activity"/>
    <property type="evidence" value="ECO:0007669"/>
    <property type="project" value="UniProtKB-KW"/>
</dbReference>
<dbReference type="InterPro" id="IPR032525">
    <property type="entry name" value="Peptidase_U32_C"/>
</dbReference>
<dbReference type="Pfam" id="PF16325">
    <property type="entry name" value="Peptidase_U32_C"/>
    <property type="match status" value="1"/>
</dbReference>
<dbReference type="PROSITE" id="PS01276">
    <property type="entry name" value="PEPTIDASE_U32"/>
    <property type="match status" value="1"/>
</dbReference>
<dbReference type="GO" id="GO:0006508">
    <property type="term" value="P:proteolysis"/>
    <property type="evidence" value="ECO:0007669"/>
    <property type="project" value="UniProtKB-KW"/>
</dbReference>
<evidence type="ECO:0000259" key="4">
    <source>
        <dbReference type="Pfam" id="PF16325"/>
    </source>
</evidence>
<reference evidence="5 6" key="1">
    <citation type="submission" date="2016-02" db="EMBL/GenBank/DDBJ databases">
        <title>Comparison of Clostridium stercorarium subspecies using comparative genomics and transcriptomics.</title>
        <authorList>
            <person name="Schellenberg J."/>
            <person name="Thallinger G."/>
            <person name="Levin D.B."/>
            <person name="Zhang X."/>
            <person name="Alvare G."/>
            <person name="Fristensky B."/>
            <person name="Sparling R."/>
        </authorList>
    </citation>
    <scope>NUCLEOTIDE SEQUENCE [LARGE SCALE GENOMIC DNA]</scope>
    <source>
        <strain evidence="5 6">DSM 2910</strain>
    </source>
</reference>
<organism evidence="5 6">
    <name type="scientific">Thermoclostridium stercorarium subsp. thermolacticum DSM 2910</name>
    <dbReference type="NCBI Taxonomy" id="1121336"/>
    <lineage>
        <taxon>Bacteria</taxon>
        <taxon>Bacillati</taxon>
        <taxon>Bacillota</taxon>
        <taxon>Clostridia</taxon>
        <taxon>Eubacteriales</taxon>
        <taxon>Oscillospiraceae</taxon>
        <taxon>Thermoclostridium</taxon>
    </lineage>
</organism>
<dbReference type="EMBL" id="CP014672">
    <property type="protein sequence ID" value="ANW98846.1"/>
    <property type="molecule type" value="Genomic_DNA"/>
</dbReference>